<evidence type="ECO:0000313" key="6">
    <source>
        <dbReference type="Proteomes" id="UP001151088"/>
    </source>
</evidence>
<feature type="domain" description="Cytochrome c-552/4" evidence="4">
    <location>
        <begin position="67"/>
        <end position="93"/>
    </location>
</feature>
<dbReference type="Gene3D" id="1.10.1130.10">
    <property type="entry name" value="Flavocytochrome C3, Chain A"/>
    <property type="match status" value="2"/>
</dbReference>
<keyword evidence="1" id="KW-0732">Signal</keyword>
<dbReference type="PANTHER" id="PTHR35038:SF8">
    <property type="entry name" value="C-TYPE POLYHEME CYTOCHROME OMCC"/>
    <property type="match status" value="1"/>
</dbReference>
<dbReference type="AlphaFoldDB" id="A0A9X2PHS3"/>
<dbReference type="Pfam" id="PF14559">
    <property type="entry name" value="TPR_19"/>
    <property type="match status" value="1"/>
</dbReference>
<dbReference type="InterPro" id="IPR019734">
    <property type="entry name" value="TPR_rpt"/>
</dbReference>
<dbReference type="Pfam" id="PF13435">
    <property type="entry name" value="Cytochrome_C554"/>
    <property type="match status" value="2"/>
</dbReference>
<evidence type="ECO:0000259" key="3">
    <source>
        <dbReference type="Pfam" id="PF09699"/>
    </source>
</evidence>
<dbReference type="InterPro" id="IPR051829">
    <property type="entry name" value="Multiheme_Cytochr_ET"/>
</dbReference>
<keyword evidence="6" id="KW-1185">Reference proteome</keyword>
<gene>
    <name evidence="5" type="ORF">NVS89_06195</name>
</gene>
<dbReference type="InterPro" id="IPR036280">
    <property type="entry name" value="Multihaem_cyt_sf"/>
</dbReference>
<sequence length="794" mass="85445">MIPRDELKAPLAAILVGALTALVLLLLPLAREPGIVTPAAADSAELAAGGIGALTPGAPAGFAGSAACAGCHAPEVKAWLSSQHAEAMSLATAETVRGDFDDARAGKEGASARFFRDGGRYEVEIEGKDGTPSRFTVTHTFGLYPLQQYLVTMPDGRLQALPFAYDTRPKSEGGQRWFHLYADDPPAPGDPLHWTGPQQNWNFMCAECHSTALRKNYDAATDTFHTTFSEISVGCESCHGAAEGHIAWARQAREKGTSDATTPNKGFASVAAVRLPADWTIDPATGSPAHGVSRPAGDVVETCARCHARRGVFSENWQPGQPLTDTHVPVLLGEGLFEADGQNLDEVFNDHAFKQSRMYAKGVTCTDCHDPHTAQLRAPGAQVCGQCHMPERFDTEAHTGHAPGPNAPDCIACHMPARTYMVIDRRHDHSFRIPRPDLSMTLGTPNTCNACHTDKPPSWAAAAIERWHGPERKGFQSWGPAFHDARAGAPEAREELIALAGTPSVPGIVRATAIGELERFPSVASDEAARRALSDPDPMVRVAALRAQAGLPLDQRWRRAGRLLDDPSPLVRLEAASLLADQAPATLDPADRARLEAAFRAYVEAQQLAADRPEGHGNLGLFLSRRGDLAGAEKELQQGLALHPLASTLRLNLSDLYRAQHREEEAERVLREGLALHEEADLHHALGLALVRQKRYDEALAELARASALAPDAPRYAYVYAVALQSRGEQAQAQRVVAGALARHPNDPGLISLALGRALRTRDIERARGLARRLAALQPDNADIARLAAQLEGR</sequence>
<dbReference type="Proteomes" id="UP001151088">
    <property type="component" value="Unassembled WGS sequence"/>
</dbReference>
<evidence type="ECO:0000256" key="1">
    <source>
        <dbReference type="ARBA" id="ARBA00022729"/>
    </source>
</evidence>
<keyword evidence="2" id="KW-0802">TPR repeat</keyword>
<proteinExistence type="predicted"/>
<evidence type="ECO:0000313" key="5">
    <source>
        <dbReference type="EMBL" id="MCS0494683.1"/>
    </source>
</evidence>
<dbReference type="InterPro" id="IPR011989">
    <property type="entry name" value="ARM-like"/>
</dbReference>
<dbReference type="Gene3D" id="1.25.40.10">
    <property type="entry name" value="Tetratricopeptide repeat domain"/>
    <property type="match status" value="2"/>
</dbReference>
<name>A0A9X2PHS3_9HYPH</name>
<organism evidence="5 6">
    <name type="scientific">Ancylobacter mangrovi</name>
    <dbReference type="NCBI Taxonomy" id="2972472"/>
    <lineage>
        <taxon>Bacteria</taxon>
        <taxon>Pseudomonadati</taxon>
        <taxon>Pseudomonadota</taxon>
        <taxon>Alphaproteobacteria</taxon>
        <taxon>Hyphomicrobiales</taxon>
        <taxon>Xanthobacteraceae</taxon>
        <taxon>Ancylobacter</taxon>
    </lineage>
</organism>
<dbReference type="PANTHER" id="PTHR35038">
    <property type="entry name" value="DISSIMILATORY SULFITE REDUCTASE SIRA"/>
    <property type="match status" value="1"/>
</dbReference>
<dbReference type="Pfam" id="PF09699">
    <property type="entry name" value="Paired_CXXCH_1"/>
    <property type="match status" value="1"/>
</dbReference>
<evidence type="ECO:0000256" key="2">
    <source>
        <dbReference type="PROSITE-ProRule" id="PRU00339"/>
    </source>
</evidence>
<accession>A0A9X2PHS3</accession>
<feature type="domain" description="Doubled CXXCH motif" evidence="3">
    <location>
        <begin position="361"/>
        <end position="391"/>
    </location>
</feature>
<dbReference type="GO" id="GO:0016491">
    <property type="term" value="F:oxidoreductase activity"/>
    <property type="evidence" value="ECO:0007669"/>
    <property type="project" value="TreeGrafter"/>
</dbReference>
<feature type="domain" description="Cytochrome c-552/4" evidence="4">
    <location>
        <begin position="203"/>
        <end position="240"/>
    </location>
</feature>
<dbReference type="RefSeq" id="WP_258731714.1">
    <property type="nucleotide sequence ID" value="NZ_JANTHZ010000002.1"/>
</dbReference>
<dbReference type="SUPFAM" id="SSF48695">
    <property type="entry name" value="Multiheme cytochromes"/>
    <property type="match status" value="1"/>
</dbReference>
<protein>
    <submittedName>
        <fullName evidence="5">Uncharacterized protein</fullName>
    </submittedName>
</protein>
<dbReference type="InterPro" id="IPR011990">
    <property type="entry name" value="TPR-like_helical_dom_sf"/>
</dbReference>
<evidence type="ECO:0000259" key="4">
    <source>
        <dbReference type="Pfam" id="PF13435"/>
    </source>
</evidence>
<dbReference type="InterPro" id="IPR010177">
    <property type="entry name" value="Paired_CXXCH_1"/>
</dbReference>
<feature type="repeat" description="TPR" evidence="2">
    <location>
        <begin position="680"/>
        <end position="713"/>
    </location>
</feature>
<dbReference type="EMBL" id="JANTHZ010000002">
    <property type="protein sequence ID" value="MCS0494683.1"/>
    <property type="molecule type" value="Genomic_DNA"/>
</dbReference>
<comment type="caution">
    <text evidence="5">The sequence shown here is derived from an EMBL/GenBank/DDBJ whole genome shotgun (WGS) entry which is preliminary data.</text>
</comment>
<reference evidence="5" key="1">
    <citation type="submission" date="2022-08" db="EMBL/GenBank/DDBJ databases">
        <authorList>
            <person name="Li F."/>
        </authorList>
    </citation>
    <scope>NUCLEOTIDE SEQUENCE</scope>
    <source>
        <strain evidence="5">MQZ15Z-1</strain>
    </source>
</reference>
<dbReference type="Gene3D" id="1.25.10.10">
    <property type="entry name" value="Leucine-rich Repeat Variant"/>
    <property type="match status" value="1"/>
</dbReference>
<dbReference type="PROSITE" id="PS50005">
    <property type="entry name" value="TPR"/>
    <property type="match status" value="1"/>
</dbReference>
<dbReference type="SUPFAM" id="SSF48452">
    <property type="entry name" value="TPR-like"/>
    <property type="match status" value="1"/>
</dbReference>
<dbReference type="InterPro" id="IPR023155">
    <property type="entry name" value="Cyt_c-552/4"/>
</dbReference>
<dbReference type="SMART" id="SM00028">
    <property type="entry name" value="TPR"/>
    <property type="match status" value="2"/>
</dbReference>